<dbReference type="EMBL" id="CAJVQA010035462">
    <property type="protein sequence ID" value="CAG8807162.1"/>
    <property type="molecule type" value="Genomic_DNA"/>
</dbReference>
<feature type="region of interest" description="Disordered" evidence="1">
    <location>
        <begin position="90"/>
        <end position="118"/>
    </location>
</feature>
<name>A0A9N9K3P8_9GLOM</name>
<evidence type="ECO:0000313" key="3">
    <source>
        <dbReference type="Proteomes" id="UP000789759"/>
    </source>
</evidence>
<gene>
    <name evidence="2" type="ORF">CPELLU_LOCUS18267</name>
</gene>
<comment type="caution">
    <text evidence="2">The sequence shown here is derived from an EMBL/GenBank/DDBJ whole genome shotgun (WGS) entry which is preliminary data.</text>
</comment>
<feature type="non-terminal residue" evidence="2">
    <location>
        <position position="1"/>
    </location>
</feature>
<evidence type="ECO:0000256" key="1">
    <source>
        <dbReference type="SAM" id="MobiDB-lite"/>
    </source>
</evidence>
<reference evidence="2" key="1">
    <citation type="submission" date="2021-06" db="EMBL/GenBank/DDBJ databases">
        <authorList>
            <person name="Kallberg Y."/>
            <person name="Tangrot J."/>
            <person name="Rosling A."/>
        </authorList>
    </citation>
    <scope>NUCLEOTIDE SEQUENCE</scope>
    <source>
        <strain evidence="2">FL966</strain>
    </source>
</reference>
<protein>
    <submittedName>
        <fullName evidence="2">911_t:CDS:1</fullName>
    </submittedName>
</protein>
<organism evidence="2 3">
    <name type="scientific">Cetraspora pellucida</name>
    <dbReference type="NCBI Taxonomy" id="1433469"/>
    <lineage>
        <taxon>Eukaryota</taxon>
        <taxon>Fungi</taxon>
        <taxon>Fungi incertae sedis</taxon>
        <taxon>Mucoromycota</taxon>
        <taxon>Glomeromycotina</taxon>
        <taxon>Glomeromycetes</taxon>
        <taxon>Diversisporales</taxon>
        <taxon>Gigasporaceae</taxon>
        <taxon>Cetraspora</taxon>
    </lineage>
</organism>
<dbReference type="AlphaFoldDB" id="A0A9N9K3P8"/>
<feature type="region of interest" description="Disordered" evidence="1">
    <location>
        <begin position="1"/>
        <end position="37"/>
    </location>
</feature>
<keyword evidence="3" id="KW-1185">Reference proteome</keyword>
<dbReference type="OrthoDB" id="2476327at2759"/>
<sequence length="118" mass="13475">HDGKRIEVPISSDGTKKLEVPKEKNQTGSDSGDEFGEYTYEDEELVEAEGYYTKGAIEEPDDLFYNPWEESTSPALYLMNVEKMLMKDDDETETTGAKPIKQRAYRAAPSEHEFIENE</sequence>
<proteinExistence type="predicted"/>
<feature type="non-terminal residue" evidence="2">
    <location>
        <position position="118"/>
    </location>
</feature>
<feature type="compositionally biased region" description="Basic and acidic residues" evidence="1">
    <location>
        <begin position="109"/>
        <end position="118"/>
    </location>
</feature>
<feature type="compositionally biased region" description="Basic and acidic residues" evidence="1">
    <location>
        <begin position="14"/>
        <end position="25"/>
    </location>
</feature>
<evidence type="ECO:0000313" key="2">
    <source>
        <dbReference type="EMBL" id="CAG8807162.1"/>
    </source>
</evidence>
<accession>A0A9N9K3P8</accession>
<dbReference type="Proteomes" id="UP000789759">
    <property type="component" value="Unassembled WGS sequence"/>
</dbReference>